<evidence type="ECO:0000256" key="4">
    <source>
        <dbReference type="ARBA" id="ARBA00022803"/>
    </source>
</evidence>
<organism evidence="5 6">
    <name type="scientific">Phlebotomus papatasi</name>
    <name type="common">Sandfly</name>
    <dbReference type="NCBI Taxonomy" id="29031"/>
    <lineage>
        <taxon>Eukaryota</taxon>
        <taxon>Metazoa</taxon>
        <taxon>Ecdysozoa</taxon>
        <taxon>Arthropoda</taxon>
        <taxon>Hexapoda</taxon>
        <taxon>Insecta</taxon>
        <taxon>Pterygota</taxon>
        <taxon>Neoptera</taxon>
        <taxon>Endopterygota</taxon>
        <taxon>Diptera</taxon>
        <taxon>Nematocera</taxon>
        <taxon>Psychodoidea</taxon>
        <taxon>Psychodidae</taxon>
        <taxon>Phlebotomus</taxon>
        <taxon>Phlebotomus</taxon>
    </lineage>
</organism>
<proteinExistence type="predicted"/>
<evidence type="ECO:0008006" key="7">
    <source>
        <dbReference type="Google" id="ProtNLM"/>
    </source>
</evidence>
<dbReference type="Proteomes" id="UP000092462">
    <property type="component" value="Unassembled WGS sequence"/>
</dbReference>
<dbReference type="PANTHER" id="PTHR45984:SF1">
    <property type="entry name" value="SPAG1 AXONEMAL DYNEIN ASSEMBLY FACTOR"/>
    <property type="match status" value="1"/>
</dbReference>
<keyword evidence="3" id="KW-0677">Repeat</keyword>
<dbReference type="EnsemblMetazoa" id="PPAI003418-RA">
    <property type="protein sequence ID" value="PPAI003418-PA"/>
    <property type="gene ID" value="PPAI003418"/>
</dbReference>
<dbReference type="AlphaFoldDB" id="A0A1B0D795"/>
<evidence type="ECO:0000256" key="3">
    <source>
        <dbReference type="ARBA" id="ARBA00022737"/>
    </source>
</evidence>
<dbReference type="GO" id="GO:0005739">
    <property type="term" value="C:mitochondrion"/>
    <property type="evidence" value="ECO:0007669"/>
    <property type="project" value="TreeGrafter"/>
</dbReference>
<keyword evidence="2" id="KW-0963">Cytoplasm</keyword>
<dbReference type="SUPFAM" id="SSF48452">
    <property type="entry name" value="TPR-like"/>
    <property type="match status" value="1"/>
</dbReference>
<dbReference type="VEuPathDB" id="VectorBase:PPAI003418"/>
<comment type="subcellular location">
    <subcellularLocation>
        <location evidence="1">Cytoplasm</location>
    </subcellularLocation>
</comment>
<dbReference type="GO" id="GO:0031072">
    <property type="term" value="F:heat shock protein binding"/>
    <property type="evidence" value="ECO:0007669"/>
    <property type="project" value="TreeGrafter"/>
</dbReference>
<reference evidence="5" key="1">
    <citation type="submission" date="2022-08" db="UniProtKB">
        <authorList>
            <consortium name="EnsemblMetazoa"/>
        </authorList>
    </citation>
    <scope>IDENTIFICATION</scope>
    <source>
        <strain evidence="5">Israel</strain>
    </source>
</reference>
<dbReference type="GO" id="GO:0006626">
    <property type="term" value="P:protein targeting to mitochondrion"/>
    <property type="evidence" value="ECO:0007669"/>
    <property type="project" value="TreeGrafter"/>
</dbReference>
<dbReference type="PANTHER" id="PTHR45984">
    <property type="entry name" value="RNA (RNA) POLYMERASE II ASSOCIATED PROTEIN HOMOLOG"/>
    <property type="match status" value="1"/>
</dbReference>
<evidence type="ECO:0000256" key="1">
    <source>
        <dbReference type="ARBA" id="ARBA00004496"/>
    </source>
</evidence>
<dbReference type="EMBL" id="AJVK01026754">
    <property type="status" value="NOT_ANNOTATED_CDS"/>
    <property type="molecule type" value="Genomic_DNA"/>
</dbReference>
<protein>
    <recommendedName>
        <fullName evidence="7">Sperm-associated antigen 1</fullName>
    </recommendedName>
</protein>
<dbReference type="PROSITE" id="PS50005">
    <property type="entry name" value="TPR"/>
    <property type="match status" value="1"/>
</dbReference>
<evidence type="ECO:0000313" key="5">
    <source>
        <dbReference type="EnsemblMetazoa" id="PPAI003418-PA"/>
    </source>
</evidence>
<sequence>MVKKGKKTLLEKWDIPVNHLDFDYVKQCTDSKELERICLILRSGEEGYYPDLTKCAEDRLKCLKPNSKIFRTDTPVLRQGQLDQETSREICQNLAEFTQSVKQKENDLKKSRNSLNIDYPPVRQPRETSNAGNSRKKSEDRIKSFEYQKWDKYDADAEVLKLDLQEEIQKEQIEREQSQKKNVIIEEIVSPIWEKLTKIEREELALKHKIKGNEYFKTNDFEDAHREYTKCIEINPSAVGFNNRAIANIKLNRFKEAIEDCDECLKLEPKNLKALLRKAQALQLDDCKRSAYEVLQEILDIDPENSTALKSIAKLKQEIPLPPKGAFRMKIEEIPEESEVDLSKLIVPNKIVKSKISTVAQNIGKICGRAPEKRKEGQTTHDKKIDDIVLTPLRAANACESREAFIEEIFD</sequence>
<evidence type="ECO:0000256" key="2">
    <source>
        <dbReference type="ARBA" id="ARBA00022490"/>
    </source>
</evidence>
<dbReference type="InterPro" id="IPR011990">
    <property type="entry name" value="TPR-like_helical_dom_sf"/>
</dbReference>
<keyword evidence="6" id="KW-1185">Reference proteome</keyword>
<dbReference type="GO" id="GO:0005829">
    <property type="term" value="C:cytosol"/>
    <property type="evidence" value="ECO:0007669"/>
    <property type="project" value="TreeGrafter"/>
</dbReference>
<accession>A0A1B0D795</accession>
<dbReference type="InterPro" id="IPR019734">
    <property type="entry name" value="TPR_rpt"/>
</dbReference>
<dbReference type="SMART" id="SM00028">
    <property type="entry name" value="TPR"/>
    <property type="match status" value="3"/>
</dbReference>
<dbReference type="Pfam" id="PF13181">
    <property type="entry name" value="TPR_8"/>
    <property type="match status" value="1"/>
</dbReference>
<dbReference type="Pfam" id="PF00515">
    <property type="entry name" value="TPR_1"/>
    <property type="match status" value="1"/>
</dbReference>
<dbReference type="InterPro" id="IPR051982">
    <property type="entry name" value="CiliaryAsmbly_MitoImport"/>
</dbReference>
<evidence type="ECO:0000313" key="6">
    <source>
        <dbReference type="Proteomes" id="UP000092462"/>
    </source>
</evidence>
<dbReference type="Gene3D" id="1.25.40.10">
    <property type="entry name" value="Tetratricopeptide repeat domain"/>
    <property type="match status" value="1"/>
</dbReference>
<name>A0A1B0D795_PHLPP</name>
<keyword evidence="4" id="KW-0802">TPR repeat</keyword>
<dbReference type="VEuPathDB" id="VectorBase:PPAPM1_007846"/>